<dbReference type="AlphaFoldDB" id="A0A2S6Z451"/>
<comment type="caution">
    <text evidence="2">The sequence shown here is derived from an EMBL/GenBank/DDBJ whole genome shotgun (WGS) entry which is preliminary data.</text>
</comment>
<reference evidence="2 3" key="1">
    <citation type="submission" date="2016-08" db="EMBL/GenBank/DDBJ databases">
        <title>Evolution of the type three secretion system and type three effector repertoires in Xanthomonas.</title>
        <authorList>
            <person name="Merda D."/>
            <person name="Briand M."/>
            <person name="Bosis E."/>
            <person name="Rousseau C."/>
            <person name="Portier P."/>
            <person name="Jacques M.-A."/>
            <person name="Fischer-Le Saux M."/>
        </authorList>
    </citation>
    <scope>NUCLEOTIDE SEQUENCE [LARGE SCALE GENOMIC DNA]</scope>
    <source>
        <strain evidence="2 3">CFBP 3122</strain>
    </source>
</reference>
<gene>
    <name evidence="2" type="ORF">XaplCFBP3122_12075</name>
</gene>
<feature type="compositionally biased region" description="Polar residues" evidence="1">
    <location>
        <begin position="46"/>
        <end position="62"/>
    </location>
</feature>
<organism evidence="2 3">
    <name type="scientific">Xanthomonas arboricola pv. populi</name>
    <dbReference type="NCBI Taxonomy" id="487823"/>
    <lineage>
        <taxon>Bacteria</taxon>
        <taxon>Pseudomonadati</taxon>
        <taxon>Pseudomonadota</taxon>
        <taxon>Gammaproteobacteria</taxon>
        <taxon>Lysobacterales</taxon>
        <taxon>Lysobacteraceae</taxon>
        <taxon>Xanthomonas</taxon>
    </lineage>
</organism>
<sequence>MPHRHRESAVALLKAMHTDPLDWSLPAHRRETFGGMDAAKACRPEQGQNVQDSVSSTSRGSP</sequence>
<dbReference type="Proteomes" id="UP000238270">
    <property type="component" value="Unassembled WGS sequence"/>
</dbReference>
<evidence type="ECO:0000313" key="2">
    <source>
        <dbReference type="EMBL" id="PPT75721.1"/>
    </source>
</evidence>
<proteinExistence type="predicted"/>
<evidence type="ECO:0000256" key="1">
    <source>
        <dbReference type="SAM" id="MobiDB-lite"/>
    </source>
</evidence>
<evidence type="ECO:0000313" key="3">
    <source>
        <dbReference type="Proteomes" id="UP000238270"/>
    </source>
</evidence>
<feature type="region of interest" description="Disordered" evidence="1">
    <location>
        <begin position="42"/>
        <end position="62"/>
    </location>
</feature>
<protein>
    <submittedName>
        <fullName evidence="2">Uncharacterized protein</fullName>
    </submittedName>
</protein>
<accession>A0A2S6Z451</accession>
<dbReference type="EMBL" id="MIGV01000013">
    <property type="protein sequence ID" value="PPT75721.1"/>
    <property type="molecule type" value="Genomic_DNA"/>
</dbReference>
<name>A0A2S6Z451_9XANT</name>